<reference evidence="14" key="2">
    <citation type="submission" date="2025-08" db="UniProtKB">
        <authorList>
            <consortium name="Ensembl"/>
        </authorList>
    </citation>
    <scope>IDENTIFICATION</scope>
</reference>
<dbReference type="Ensembl" id="ENSSFOT00015039373.1">
    <property type="protein sequence ID" value="ENSSFOP00015076596.1"/>
    <property type="gene ID" value="ENSSFOG00015028811.1"/>
</dbReference>
<evidence type="ECO:0000256" key="6">
    <source>
        <dbReference type="ARBA" id="ARBA00022833"/>
    </source>
</evidence>
<evidence type="ECO:0000256" key="7">
    <source>
        <dbReference type="ARBA" id="ARBA00023015"/>
    </source>
</evidence>
<comment type="similarity">
    <text evidence="2">Belongs to the krueppel C2H2-type zinc-finger protein family.</text>
</comment>
<dbReference type="PROSITE" id="PS50157">
    <property type="entry name" value="ZINC_FINGER_C2H2_2"/>
    <property type="match status" value="9"/>
</dbReference>
<keyword evidence="9" id="KW-0804">Transcription</keyword>
<feature type="domain" description="C2H2-type" evidence="13">
    <location>
        <begin position="546"/>
        <end position="573"/>
    </location>
</feature>
<dbReference type="Gene3D" id="3.30.160.60">
    <property type="entry name" value="Classic Zinc Finger"/>
    <property type="match status" value="6"/>
</dbReference>
<feature type="compositionally biased region" description="Basic residues" evidence="12">
    <location>
        <begin position="170"/>
        <end position="182"/>
    </location>
</feature>
<evidence type="ECO:0000313" key="14">
    <source>
        <dbReference type="Ensembl" id="ENSSFOP00015076596.1"/>
    </source>
</evidence>
<dbReference type="GO" id="GO:0005634">
    <property type="term" value="C:nucleus"/>
    <property type="evidence" value="ECO:0007669"/>
    <property type="project" value="UniProtKB-SubCell"/>
</dbReference>
<feature type="domain" description="C2H2-type" evidence="13">
    <location>
        <begin position="427"/>
        <end position="454"/>
    </location>
</feature>
<evidence type="ECO:0000256" key="9">
    <source>
        <dbReference type="ARBA" id="ARBA00023163"/>
    </source>
</evidence>
<feature type="domain" description="C2H2-type" evidence="13">
    <location>
        <begin position="399"/>
        <end position="426"/>
    </location>
</feature>
<organism evidence="14 15">
    <name type="scientific">Scleropages formosus</name>
    <name type="common">Asian bonytongue</name>
    <name type="synonym">Osteoglossum formosum</name>
    <dbReference type="NCBI Taxonomy" id="113540"/>
    <lineage>
        <taxon>Eukaryota</taxon>
        <taxon>Metazoa</taxon>
        <taxon>Chordata</taxon>
        <taxon>Craniata</taxon>
        <taxon>Vertebrata</taxon>
        <taxon>Euteleostomi</taxon>
        <taxon>Actinopterygii</taxon>
        <taxon>Neopterygii</taxon>
        <taxon>Teleostei</taxon>
        <taxon>Osteoglossocephala</taxon>
        <taxon>Osteoglossomorpha</taxon>
        <taxon>Osteoglossiformes</taxon>
        <taxon>Osteoglossidae</taxon>
        <taxon>Scleropages</taxon>
    </lineage>
</organism>
<feature type="domain" description="C2H2-type" evidence="13">
    <location>
        <begin position="574"/>
        <end position="601"/>
    </location>
</feature>
<accession>A0A8C9WL73</accession>
<feature type="compositionally biased region" description="Basic and acidic residues" evidence="12">
    <location>
        <begin position="359"/>
        <end position="369"/>
    </location>
</feature>
<feature type="domain" description="C2H2-type" evidence="13">
    <location>
        <begin position="746"/>
        <end position="773"/>
    </location>
</feature>
<feature type="domain" description="C2H2-type" evidence="13">
    <location>
        <begin position="615"/>
        <end position="642"/>
    </location>
</feature>
<keyword evidence="3" id="KW-0479">Metal-binding</keyword>
<feature type="domain" description="C2H2-type" evidence="13">
    <location>
        <begin position="518"/>
        <end position="545"/>
    </location>
</feature>
<evidence type="ECO:0000259" key="13">
    <source>
        <dbReference type="PROSITE" id="PS50157"/>
    </source>
</evidence>
<evidence type="ECO:0000313" key="15">
    <source>
        <dbReference type="Proteomes" id="UP000694397"/>
    </source>
</evidence>
<dbReference type="AlphaFoldDB" id="A0A8C9WL73"/>
<name>A0A8C9WL73_SCLFO</name>
<dbReference type="GO" id="GO:0003677">
    <property type="term" value="F:DNA binding"/>
    <property type="evidence" value="ECO:0007669"/>
    <property type="project" value="UniProtKB-KW"/>
</dbReference>
<evidence type="ECO:0000256" key="4">
    <source>
        <dbReference type="ARBA" id="ARBA00022737"/>
    </source>
</evidence>
<dbReference type="InterPro" id="IPR013087">
    <property type="entry name" value="Znf_C2H2_type"/>
</dbReference>
<evidence type="ECO:0000256" key="12">
    <source>
        <dbReference type="SAM" id="MobiDB-lite"/>
    </source>
</evidence>
<reference evidence="14 15" key="1">
    <citation type="submission" date="2019-04" db="EMBL/GenBank/DDBJ databases">
        <authorList>
            <consortium name="Wellcome Sanger Institute Data Sharing"/>
        </authorList>
    </citation>
    <scope>NUCLEOTIDE SEQUENCE [LARGE SCALE GENOMIC DNA]</scope>
</reference>
<gene>
    <name evidence="14" type="primary">si:dkeyp-84f3.9</name>
</gene>
<keyword evidence="5 11" id="KW-0863">Zinc-finger</keyword>
<keyword evidence="6" id="KW-0862">Zinc</keyword>
<evidence type="ECO:0000256" key="11">
    <source>
        <dbReference type="PROSITE-ProRule" id="PRU00042"/>
    </source>
</evidence>
<dbReference type="GeneTree" id="ENSGT01150000286958"/>
<dbReference type="FunFam" id="3.30.160.60:FF:000240">
    <property type="entry name" value="Zinc finger protein 250"/>
    <property type="match status" value="1"/>
</dbReference>
<evidence type="ECO:0000256" key="8">
    <source>
        <dbReference type="ARBA" id="ARBA00023125"/>
    </source>
</evidence>
<dbReference type="PROSITE" id="PS00028">
    <property type="entry name" value="ZINC_FINGER_C2H2_1"/>
    <property type="match status" value="8"/>
</dbReference>
<evidence type="ECO:0000256" key="5">
    <source>
        <dbReference type="ARBA" id="ARBA00022771"/>
    </source>
</evidence>
<keyword evidence="7" id="KW-0805">Transcription regulation</keyword>
<feature type="compositionally biased region" description="Polar residues" evidence="12">
    <location>
        <begin position="370"/>
        <end position="381"/>
    </location>
</feature>
<evidence type="ECO:0000256" key="1">
    <source>
        <dbReference type="ARBA" id="ARBA00004123"/>
    </source>
</evidence>
<feature type="region of interest" description="Disordered" evidence="12">
    <location>
        <begin position="348"/>
        <end position="394"/>
    </location>
</feature>
<dbReference type="Pfam" id="PF00096">
    <property type="entry name" value="zf-C2H2"/>
    <property type="match status" value="8"/>
</dbReference>
<protein>
    <recommendedName>
        <fullName evidence="13">C2H2-type domain-containing protein</fullName>
    </recommendedName>
</protein>
<dbReference type="SMART" id="SM00355">
    <property type="entry name" value="ZnF_C2H2"/>
    <property type="match status" value="9"/>
</dbReference>
<proteinExistence type="inferred from homology"/>
<dbReference type="GO" id="GO:0008270">
    <property type="term" value="F:zinc ion binding"/>
    <property type="evidence" value="ECO:0007669"/>
    <property type="project" value="UniProtKB-KW"/>
</dbReference>
<dbReference type="FunFam" id="3.30.160.60:FF:000621">
    <property type="entry name" value="FLT3-interacting zinc finger 1"/>
    <property type="match status" value="1"/>
</dbReference>
<evidence type="ECO:0000256" key="10">
    <source>
        <dbReference type="ARBA" id="ARBA00023242"/>
    </source>
</evidence>
<dbReference type="SUPFAM" id="SSF57667">
    <property type="entry name" value="beta-beta-alpha zinc fingers"/>
    <property type="match status" value="6"/>
</dbReference>
<dbReference type="PANTHER" id="PTHR23234:SF10">
    <property type="entry name" value="RIKEN CDNA 6720489N17 GENE-RELATED"/>
    <property type="match status" value="1"/>
</dbReference>
<dbReference type="FunFam" id="3.30.160.60:FF:000557">
    <property type="entry name" value="zinc finger and SCAN domain-containing protein 29"/>
    <property type="match status" value="1"/>
</dbReference>
<feature type="region of interest" description="Disordered" evidence="12">
    <location>
        <begin position="167"/>
        <end position="230"/>
    </location>
</feature>
<reference evidence="14" key="3">
    <citation type="submission" date="2025-09" db="UniProtKB">
        <authorList>
            <consortium name="Ensembl"/>
        </authorList>
    </citation>
    <scope>IDENTIFICATION</scope>
</reference>
<keyword evidence="4" id="KW-0677">Repeat</keyword>
<feature type="compositionally biased region" description="Basic and acidic residues" evidence="12">
    <location>
        <begin position="183"/>
        <end position="199"/>
    </location>
</feature>
<keyword evidence="10" id="KW-0539">Nucleus</keyword>
<comment type="subcellular location">
    <subcellularLocation>
        <location evidence="1">Nucleus</location>
    </subcellularLocation>
</comment>
<dbReference type="PANTHER" id="PTHR23234">
    <property type="entry name" value="ZNF44 PROTEIN"/>
    <property type="match status" value="1"/>
</dbReference>
<dbReference type="Proteomes" id="UP000694397">
    <property type="component" value="Chromosome 18"/>
</dbReference>
<evidence type="ECO:0000256" key="2">
    <source>
        <dbReference type="ARBA" id="ARBA00006991"/>
    </source>
</evidence>
<feature type="compositionally biased region" description="Basic and acidic residues" evidence="12">
    <location>
        <begin position="206"/>
        <end position="215"/>
    </location>
</feature>
<keyword evidence="8" id="KW-0238">DNA-binding</keyword>
<evidence type="ECO:0000256" key="3">
    <source>
        <dbReference type="ARBA" id="ARBA00022723"/>
    </source>
</evidence>
<keyword evidence="15" id="KW-1185">Reference proteome</keyword>
<feature type="domain" description="C2H2-type" evidence="13">
    <location>
        <begin position="455"/>
        <end position="482"/>
    </location>
</feature>
<dbReference type="InterPro" id="IPR036236">
    <property type="entry name" value="Znf_C2H2_sf"/>
</dbReference>
<sequence length="814" mass="92848">METDLIADPETYNVSQHIAPHRTRKSKVKKEKKDELCQDTHLRRYTRACKLTSDGTVKKRKVHCKGSKSVWSPSSSLPDSLLISENALHASAVLSPNPELKHVLCNNESPKPLKKKRNYQQLNIIVEESQQPVLSSFSKVQNPDFIPETVPQLSQETLTGHDSVLSFGKTPRKPWSKQRKARKMADEQLESTKRMEESCKTITNKSSEDLNEKTYSDSQEETEMSKSLVPSAREVEALELTAEDFRQKLEVPRRGKMKSLVKGIEQKRDAIKLSEQKHHSDTVAVDLSKAIESEIPGEAETHSPEAVVENNILPEVPSHSPDEMVKNRDLFSQSLFSKQVLNEKARKDNVEGVEQCVQETERSSTDENSIKSATEISVTESSKPRGPGRPPRCQEKKPIECSYCGRTFHHISSYIIHRRIHTGEKPYSCQDCGKTFAQRSNLNTHRKVHRQPEQLQCPYCSSRFSERDRLLEHCRVHNHDSNLSSLSGRLRNERLNVEVHTKSSTDGCSVAPKDGKPHECEVCGKGFRFISMLKIHLRVHSGEKPYSCKVCGKAFSQACSVRVHEKIHWSVKPYVCNVCGKGFAQLGTLKTHLCTHMTEDQVQEAEKKAVSPITFQCHICKKSFGLRHQYNLHIRTHGDFQTYTCDICGQKYTQVSDLNIHRQTCLNYSGDGVSSVETTTQLAEVSFGSQKSQIQGDKHSPCQSYIESSAVQTSESDFKNYPQHYPPRHLLFQSLREHRKSDPRKYLCPRCGRLFRHLGRLRAHMLTHVRGHSYTCGRLYKYMSLTVPYCFLQERKMFSIPATIIYIPHAKKIR</sequence>
<feature type="domain" description="C2H2-type" evidence="13">
    <location>
        <begin position="643"/>
        <end position="673"/>
    </location>
</feature>
<dbReference type="FunFam" id="3.30.160.60:FF:001498">
    <property type="entry name" value="Zinc finger protein 404"/>
    <property type="match status" value="1"/>
</dbReference>
<dbReference type="FunFam" id="3.30.160.60:FF:000060">
    <property type="entry name" value="zinc finger protein 436"/>
    <property type="match status" value="1"/>
</dbReference>
<dbReference type="InterPro" id="IPR050758">
    <property type="entry name" value="Znf_C2H2-type"/>
</dbReference>